<proteinExistence type="predicted"/>
<organism evidence="1 2">
    <name type="scientific">Mycena alexandri</name>
    <dbReference type="NCBI Taxonomy" id="1745969"/>
    <lineage>
        <taxon>Eukaryota</taxon>
        <taxon>Fungi</taxon>
        <taxon>Dikarya</taxon>
        <taxon>Basidiomycota</taxon>
        <taxon>Agaricomycotina</taxon>
        <taxon>Agaricomycetes</taxon>
        <taxon>Agaricomycetidae</taxon>
        <taxon>Agaricales</taxon>
        <taxon>Marasmiineae</taxon>
        <taxon>Mycenaceae</taxon>
        <taxon>Mycena</taxon>
    </lineage>
</organism>
<comment type="caution">
    <text evidence="1">The sequence shown here is derived from an EMBL/GenBank/DDBJ whole genome shotgun (WGS) entry which is preliminary data.</text>
</comment>
<name>A0AAD6T4U3_9AGAR</name>
<evidence type="ECO:0000313" key="2">
    <source>
        <dbReference type="Proteomes" id="UP001218188"/>
    </source>
</evidence>
<gene>
    <name evidence="1" type="ORF">C8F04DRAFT_307437</name>
</gene>
<sequence length="192" mass="21349">MVRGVRPTLLSPGGPDGMLHLHTYRGTKISARRAGALDSEERSLDLPGVLRARGRRDDLVSQKGRAPAGAMHERCSCGSEVCHGRRDPRVPGRDERHPAQPTILRLPRQRAFASMVADLHYRGHSHSRCHPLPLGTSGFLRTTGCQLCPVFFSRRDVRAPKVAPRPHLCPLGLLVSRTLFSLRYVLRSPFSR</sequence>
<dbReference type="EMBL" id="JARJCM010000027">
    <property type="protein sequence ID" value="KAJ7039463.1"/>
    <property type="molecule type" value="Genomic_DNA"/>
</dbReference>
<dbReference type="Proteomes" id="UP001218188">
    <property type="component" value="Unassembled WGS sequence"/>
</dbReference>
<reference evidence="1" key="1">
    <citation type="submission" date="2023-03" db="EMBL/GenBank/DDBJ databases">
        <title>Massive genome expansion in bonnet fungi (Mycena s.s.) driven by repeated elements and novel gene families across ecological guilds.</title>
        <authorList>
            <consortium name="Lawrence Berkeley National Laboratory"/>
            <person name="Harder C.B."/>
            <person name="Miyauchi S."/>
            <person name="Viragh M."/>
            <person name="Kuo A."/>
            <person name="Thoen E."/>
            <person name="Andreopoulos B."/>
            <person name="Lu D."/>
            <person name="Skrede I."/>
            <person name="Drula E."/>
            <person name="Henrissat B."/>
            <person name="Morin E."/>
            <person name="Kohler A."/>
            <person name="Barry K."/>
            <person name="LaButti K."/>
            <person name="Morin E."/>
            <person name="Salamov A."/>
            <person name="Lipzen A."/>
            <person name="Mereny Z."/>
            <person name="Hegedus B."/>
            <person name="Baldrian P."/>
            <person name="Stursova M."/>
            <person name="Weitz H."/>
            <person name="Taylor A."/>
            <person name="Grigoriev I.V."/>
            <person name="Nagy L.G."/>
            <person name="Martin F."/>
            <person name="Kauserud H."/>
        </authorList>
    </citation>
    <scope>NUCLEOTIDE SEQUENCE</scope>
    <source>
        <strain evidence="1">CBHHK200</strain>
    </source>
</reference>
<evidence type="ECO:0000313" key="1">
    <source>
        <dbReference type="EMBL" id="KAJ7039463.1"/>
    </source>
</evidence>
<accession>A0AAD6T4U3</accession>
<keyword evidence="2" id="KW-1185">Reference proteome</keyword>
<dbReference type="AlphaFoldDB" id="A0AAD6T4U3"/>
<protein>
    <submittedName>
        <fullName evidence="1">Uncharacterized protein</fullName>
    </submittedName>
</protein>